<dbReference type="EMBL" id="LKAM01000011">
    <property type="protein sequence ID" value="KUM46542.1"/>
    <property type="molecule type" value="Genomic_DNA"/>
</dbReference>
<accession>A0A101LWA7</accession>
<dbReference type="AlphaFoldDB" id="A0A101LWA7"/>
<dbReference type="PROSITE" id="PS51257">
    <property type="entry name" value="PROKAR_LIPOPROTEIN"/>
    <property type="match status" value="1"/>
</dbReference>
<name>A0A101LWA7_PICGL</name>
<geneLocation type="mitochondrion" evidence="1"/>
<proteinExistence type="predicted"/>
<organism evidence="1">
    <name type="scientific">Picea glauca</name>
    <name type="common">White spruce</name>
    <name type="synonym">Pinus glauca</name>
    <dbReference type="NCBI Taxonomy" id="3330"/>
    <lineage>
        <taxon>Eukaryota</taxon>
        <taxon>Viridiplantae</taxon>
        <taxon>Streptophyta</taxon>
        <taxon>Embryophyta</taxon>
        <taxon>Tracheophyta</taxon>
        <taxon>Spermatophyta</taxon>
        <taxon>Pinopsida</taxon>
        <taxon>Pinidae</taxon>
        <taxon>Conifers I</taxon>
        <taxon>Pinales</taxon>
        <taxon>Pinaceae</taxon>
        <taxon>Picea</taxon>
    </lineage>
</organism>
<sequence>MGLEQIKLKIFSIFIPQEAQYFQLPLLASLQSCCVFLRYTLDPQHPIDLSDSIPFSYNLIILDHDMHTALLLA</sequence>
<protein>
    <submittedName>
        <fullName evidence="1">Uncharacterized protein</fullName>
    </submittedName>
</protein>
<gene>
    <name evidence="1" type="ORF">ABT39_MTgene1644</name>
</gene>
<reference evidence="1" key="1">
    <citation type="journal article" date="2015" name="Genome Biol. Evol.">
        <title>Organellar Genomes of White Spruce (Picea glauca): Assembly and Annotation.</title>
        <authorList>
            <person name="Jackman S.D."/>
            <person name="Warren R.L."/>
            <person name="Gibb E.A."/>
            <person name="Vandervalk B.P."/>
            <person name="Mohamadi H."/>
            <person name="Chu J."/>
            <person name="Raymond A."/>
            <person name="Pleasance S."/>
            <person name="Coope R."/>
            <person name="Wildung M.R."/>
            <person name="Ritland C.E."/>
            <person name="Bousquet J."/>
            <person name="Jones S.J."/>
            <person name="Bohlmann J."/>
            <person name="Birol I."/>
        </authorList>
    </citation>
    <scope>NUCLEOTIDE SEQUENCE [LARGE SCALE GENOMIC DNA]</scope>
    <source>
        <tissue evidence="1">Flushing bud</tissue>
    </source>
</reference>
<comment type="caution">
    <text evidence="1">The sequence shown here is derived from an EMBL/GenBank/DDBJ whole genome shotgun (WGS) entry which is preliminary data.</text>
</comment>
<keyword evidence="1" id="KW-0496">Mitochondrion</keyword>
<evidence type="ECO:0000313" key="1">
    <source>
        <dbReference type="EMBL" id="KUM46542.1"/>
    </source>
</evidence>